<feature type="transmembrane region" description="Helical" evidence="7">
    <location>
        <begin position="193"/>
        <end position="211"/>
    </location>
</feature>
<name>A0ABR2XLY5_9PEZI</name>
<comment type="subcellular location">
    <subcellularLocation>
        <location evidence="1">Membrane</location>
        <topology evidence="1">Multi-pass membrane protein</topology>
    </subcellularLocation>
</comment>
<feature type="domain" description="Major facilitator superfamily (MFS) profile" evidence="8">
    <location>
        <begin position="64"/>
        <end position="482"/>
    </location>
</feature>
<feature type="transmembrane region" description="Helical" evidence="7">
    <location>
        <begin position="356"/>
        <end position="376"/>
    </location>
</feature>
<evidence type="ECO:0000256" key="3">
    <source>
        <dbReference type="ARBA" id="ARBA00022692"/>
    </source>
</evidence>
<proteinExistence type="predicted"/>
<keyword evidence="5 7" id="KW-0472">Membrane</keyword>
<dbReference type="InterPro" id="IPR036259">
    <property type="entry name" value="MFS_trans_sf"/>
</dbReference>
<dbReference type="InterPro" id="IPR011701">
    <property type="entry name" value="MFS"/>
</dbReference>
<keyword evidence="10" id="KW-1185">Reference proteome</keyword>
<evidence type="ECO:0000256" key="2">
    <source>
        <dbReference type="ARBA" id="ARBA00022448"/>
    </source>
</evidence>
<evidence type="ECO:0000256" key="6">
    <source>
        <dbReference type="SAM" id="MobiDB-lite"/>
    </source>
</evidence>
<organism evidence="9 10">
    <name type="scientific">Seiridium cardinale</name>
    <dbReference type="NCBI Taxonomy" id="138064"/>
    <lineage>
        <taxon>Eukaryota</taxon>
        <taxon>Fungi</taxon>
        <taxon>Dikarya</taxon>
        <taxon>Ascomycota</taxon>
        <taxon>Pezizomycotina</taxon>
        <taxon>Sordariomycetes</taxon>
        <taxon>Xylariomycetidae</taxon>
        <taxon>Amphisphaeriales</taxon>
        <taxon>Sporocadaceae</taxon>
        <taxon>Seiridium</taxon>
    </lineage>
</organism>
<feature type="transmembrane region" description="Helical" evidence="7">
    <location>
        <begin position="128"/>
        <end position="149"/>
    </location>
</feature>
<gene>
    <name evidence="9" type="ORF">SCAR479_08725</name>
</gene>
<feature type="transmembrane region" description="Helical" evidence="7">
    <location>
        <begin position="296"/>
        <end position="316"/>
    </location>
</feature>
<feature type="region of interest" description="Disordered" evidence="6">
    <location>
        <begin position="1"/>
        <end position="31"/>
    </location>
</feature>
<dbReference type="Gene3D" id="1.20.1250.20">
    <property type="entry name" value="MFS general substrate transporter like domains"/>
    <property type="match status" value="2"/>
</dbReference>
<sequence length="514" mass="56832">MPQETVHAIGRNSTSHTEEGKGISEKGHMNGDDIGVTALTGAVTEIDPNGPEARRVLKKIDLHLMPLLMITYMIQFLDKSCVSYAALWGMKEDADLVGAEYSWLTTIFYIGYLVFEFPVGFLIQKFNIARVCGIFITLWGVVLLCMTAANDFAGLATARFFLGAMESGVSPCFVLMTTMFYNRSEQPFRTGIWFSMNGLAQIFGGLIAYGIGYINTAVPSWKFPFIIFGAATIIWGVVFTLLAPSNPTQARWLSAKEKEIAILRLVENETGIDNKTIKWYQVNEAFVDPRFWLINLYMLVNCIPNGAISAFGPLIVNGFGFTKFQATLLGMPTGVTQVMALWIAGYIATKFNGCRHFLMIGGILIATLGSSLIYALSDEQRIGRLLANHSSGYYIIVGFSVAFVQGLGIVQANVAGRTKKNVFTSSVFVSYCVGNLIGPQVFLEREAPRYRTGFAVILGCFGFQILLLVGMYFLNVLENRRRDRATPVDGDAHNAEQSLSDLTDKENPNFRYVL</sequence>
<dbReference type="EMBL" id="JARVKM010000040">
    <property type="protein sequence ID" value="KAK9774640.1"/>
    <property type="molecule type" value="Genomic_DNA"/>
</dbReference>
<accession>A0ABR2XLY5</accession>
<dbReference type="PANTHER" id="PTHR43791:SF97">
    <property type="entry name" value="ALLANTOATE TRANSPORTER, PUTATIVE (AFU_ORTHOLOGUE AFUA_1G14700)-RELATED"/>
    <property type="match status" value="1"/>
</dbReference>
<feature type="transmembrane region" description="Helical" evidence="7">
    <location>
        <begin position="64"/>
        <end position="89"/>
    </location>
</feature>
<evidence type="ECO:0000313" key="9">
    <source>
        <dbReference type="EMBL" id="KAK9774640.1"/>
    </source>
</evidence>
<reference evidence="9 10" key="1">
    <citation type="submission" date="2024-02" db="EMBL/GenBank/DDBJ databases">
        <title>First draft genome assembly of two strains of Seiridium cardinale.</title>
        <authorList>
            <person name="Emiliani G."/>
            <person name="Scali E."/>
        </authorList>
    </citation>
    <scope>NUCLEOTIDE SEQUENCE [LARGE SCALE GENOMIC DNA]</scope>
    <source>
        <strain evidence="9 10">BM-138-000479</strain>
    </source>
</reference>
<feature type="transmembrane region" description="Helical" evidence="7">
    <location>
        <begin position="223"/>
        <end position="243"/>
    </location>
</feature>
<feature type="transmembrane region" description="Helical" evidence="7">
    <location>
        <begin position="101"/>
        <end position="121"/>
    </location>
</feature>
<protein>
    <submittedName>
        <fullName evidence="9">Major facilitator superfamily domain-containing protein</fullName>
    </submittedName>
</protein>
<comment type="caution">
    <text evidence="9">The sequence shown here is derived from an EMBL/GenBank/DDBJ whole genome shotgun (WGS) entry which is preliminary data.</text>
</comment>
<evidence type="ECO:0000256" key="5">
    <source>
        <dbReference type="ARBA" id="ARBA00023136"/>
    </source>
</evidence>
<feature type="transmembrane region" description="Helical" evidence="7">
    <location>
        <begin position="328"/>
        <end position="349"/>
    </location>
</feature>
<dbReference type="InterPro" id="IPR020846">
    <property type="entry name" value="MFS_dom"/>
</dbReference>
<feature type="transmembrane region" description="Helical" evidence="7">
    <location>
        <begin position="454"/>
        <end position="474"/>
    </location>
</feature>
<keyword evidence="4 7" id="KW-1133">Transmembrane helix</keyword>
<evidence type="ECO:0000259" key="8">
    <source>
        <dbReference type="PROSITE" id="PS50850"/>
    </source>
</evidence>
<evidence type="ECO:0000313" key="10">
    <source>
        <dbReference type="Proteomes" id="UP001465668"/>
    </source>
</evidence>
<dbReference type="PANTHER" id="PTHR43791">
    <property type="entry name" value="PERMEASE-RELATED"/>
    <property type="match status" value="1"/>
</dbReference>
<dbReference type="Proteomes" id="UP001465668">
    <property type="component" value="Unassembled WGS sequence"/>
</dbReference>
<dbReference type="SUPFAM" id="SSF103473">
    <property type="entry name" value="MFS general substrate transporter"/>
    <property type="match status" value="1"/>
</dbReference>
<evidence type="ECO:0000256" key="4">
    <source>
        <dbReference type="ARBA" id="ARBA00022989"/>
    </source>
</evidence>
<feature type="transmembrane region" description="Helical" evidence="7">
    <location>
        <begin position="161"/>
        <end position="181"/>
    </location>
</feature>
<dbReference type="Pfam" id="PF07690">
    <property type="entry name" value="MFS_1"/>
    <property type="match status" value="1"/>
</dbReference>
<evidence type="ECO:0000256" key="7">
    <source>
        <dbReference type="SAM" id="Phobius"/>
    </source>
</evidence>
<dbReference type="PROSITE" id="PS50850">
    <property type="entry name" value="MFS"/>
    <property type="match status" value="1"/>
</dbReference>
<keyword evidence="2" id="KW-0813">Transport</keyword>
<keyword evidence="3 7" id="KW-0812">Transmembrane</keyword>
<evidence type="ECO:0000256" key="1">
    <source>
        <dbReference type="ARBA" id="ARBA00004141"/>
    </source>
</evidence>
<feature type="compositionally biased region" description="Basic and acidic residues" evidence="6">
    <location>
        <begin position="16"/>
        <end position="31"/>
    </location>
</feature>
<feature type="transmembrane region" description="Helical" evidence="7">
    <location>
        <begin position="422"/>
        <end position="442"/>
    </location>
</feature>
<feature type="transmembrane region" description="Helical" evidence="7">
    <location>
        <begin position="391"/>
        <end position="410"/>
    </location>
</feature>